<keyword evidence="1" id="KW-0805">Transcription regulation</keyword>
<keyword evidence="3" id="KW-0238">DNA-binding</keyword>
<dbReference type="InterPro" id="IPR007630">
    <property type="entry name" value="RNA_pol_sigma70_r4"/>
</dbReference>
<dbReference type="InterPro" id="IPR050239">
    <property type="entry name" value="Sigma-70_RNA_pol_init_factors"/>
</dbReference>
<dbReference type="GO" id="GO:0003677">
    <property type="term" value="F:DNA binding"/>
    <property type="evidence" value="ECO:0007669"/>
    <property type="project" value="UniProtKB-KW"/>
</dbReference>
<evidence type="ECO:0000256" key="1">
    <source>
        <dbReference type="ARBA" id="ARBA00023015"/>
    </source>
</evidence>
<evidence type="ECO:0000259" key="7">
    <source>
        <dbReference type="Pfam" id="PF04542"/>
    </source>
</evidence>
<evidence type="ECO:0000313" key="10">
    <source>
        <dbReference type="Proteomes" id="UP000808388"/>
    </source>
</evidence>
<dbReference type="InterPro" id="IPR013325">
    <property type="entry name" value="RNA_pol_sigma_r2"/>
</dbReference>
<dbReference type="CDD" id="cd06171">
    <property type="entry name" value="Sigma70_r4"/>
    <property type="match status" value="1"/>
</dbReference>
<feature type="domain" description="RNA polymerase sigma-70 region 1.2" evidence="6">
    <location>
        <begin position="48"/>
        <end position="77"/>
    </location>
</feature>
<dbReference type="Pfam" id="PF04545">
    <property type="entry name" value="Sigma70_r4"/>
    <property type="match status" value="1"/>
</dbReference>
<dbReference type="SUPFAM" id="SSF88659">
    <property type="entry name" value="Sigma3 and sigma4 domains of RNA polymerase sigma factors"/>
    <property type="match status" value="1"/>
</dbReference>
<protein>
    <submittedName>
        <fullName evidence="9">Sigma-70 family RNA polymerase sigma factor</fullName>
    </submittedName>
</protein>
<dbReference type="SUPFAM" id="SSF88946">
    <property type="entry name" value="Sigma2 domain of RNA polymerase sigma factors"/>
    <property type="match status" value="1"/>
</dbReference>
<evidence type="ECO:0000256" key="4">
    <source>
        <dbReference type="ARBA" id="ARBA00023163"/>
    </source>
</evidence>
<dbReference type="Pfam" id="PF04542">
    <property type="entry name" value="Sigma70_r2"/>
    <property type="match status" value="1"/>
</dbReference>
<dbReference type="InterPro" id="IPR000943">
    <property type="entry name" value="RNA_pol_sigma70"/>
</dbReference>
<sequence length="490" mass="55624">MSRAGETSIFSDAEDGETLSLHPLDGGDEASFTANGRAGIEERDSREDPVRIYLRQIGQTPLFTTGEEKREAEKIDAARRATFAALAKIPFVVRSVLDAADDVRLGKRNAGDIIHKVEEARLRHQRKTTGKPKGEDDDKVDSARFLARAQVIKKAERKTRHKKYRRSERLKAKLFSAIAENMIIIDFRPAFVDELVCEIRSRREALQKAGGVKRSTWPYQKLVRDLGIGQGLLEKYLAEYERASQVYVALRQNFIQANLRLVVKIAKRYVGYGLSLLDLIQEGNVGLQKAVDRFDVKRGFKFSTFGTWWIRQAVTRALADHGHVIRKPVHVVETFNHISRVRETLARSQPNITFEEAAAEVYVPAEKARFIDKVMQSPVSLDQTIGESLNPLSNFVPDEQSSRADEIVDHERLKAAIAGALQTLTKKEREILRLRFGLADGEEETLEAVGRRFSVTRERIRQLQVHALEKLRRPSWHPARKLLRQFTTGG</sequence>
<dbReference type="EMBL" id="JACQCQ010000013">
    <property type="protein sequence ID" value="MBI3627950.1"/>
    <property type="molecule type" value="Genomic_DNA"/>
</dbReference>
<feature type="region of interest" description="Disordered" evidence="5">
    <location>
        <begin position="1"/>
        <end position="45"/>
    </location>
</feature>
<dbReference type="InterPro" id="IPR013324">
    <property type="entry name" value="RNA_pol_sigma_r3/r4-like"/>
</dbReference>
<keyword evidence="2" id="KW-0731">Sigma factor</keyword>
<dbReference type="InterPro" id="IPR036388">
    <property type="entry name" value="WH-like_DNA-bd_sf"/>
</dbReference>
<evidence type="ECO:0000313" key="9">
    <source>
        <dbReference type="EMBL" id="MBI3627950.1"/>
    </source>
</evidence>
<evidence type="ECO:0000259" key="8">
    <source>
        <dbReference type="Pfam" id="PF04545"/>
    </source>
</evidence>
<accession>A0A9D6LUN3</accession>
<dbReference type="NCBIfam" id="TIGR02937">
    <property type="entry name" value="sigma70-ECF"/>
    <property type="match status" value="1"/>
</dbReference>
<name>A0A9D6LUN3_9BACT</name>
<dbReference type="Proteomes" id="UP000808388">
    <property type="component" value="Unassembled WGS sequence"/>
</dbReference>
<dbReference type="GO" id="GO:0016987">
    <property type="term" value="F:sigma factor activity"/>
    <property type="evidence" value="ECO:0007669"/>
    <property type="project" value="UniProtKB-KW"/>
</dbReference>
<feature type="domain" description="RNA polymerase sigma-70 region 4" evidence="8">
    <location>
        <begin position="420"/>
        <end position="472"/>
    </location>
</feature>
<dbReference type="PRINTS" id="PR00046">
    <property type="entry name" value="SIGMA70FCT"/>
</dbReference>
<proteinExistence type="predicted"/>
<comment type="caution">
    <text evidence="9">The sequence shown here is derived from an EMBL/GenBank/DDBJ whole genome shotgun (WGS) entry which is preliminary data.</text>
</comment>
<dbReference type="InterPro" id="IPR007627">
    <property type="entry name" value="RNA_pol_sigma70_r2"/>
</dbReference>
<dbReference type="InterPro" id="IPR014284">
    <property type="entry name" value="RNA_pol_sigma-70_dom"/>
</dbReference>
<feature type="domain" description="RNA polymerase sigma-70 region 2" evidence="7">
    <location>
        <begin position="255"/>
        <end position="322"/>
    </location>
</feature>
<dbReference type="InterPro" id="IPR009042">
    <property type="entry name" value="RNA_pol_sigma70_r1_2"/>
</dbReference>
<dbReference type="GO" id="GO:0006352">
    <property type="term" value="P:DNA-templated transcription initiation"/>
    <property type="evidence" value="ECO:0007669"/>
    <property type="project" value="InterPro"/>
</dbReference>
<dbReference type="Gene3D" id="1.10.10.10">
    <property type="entry name" value="Winged helix-like DNA-binding domain superfamily/Winged helix DNA-binding domain"/>
    <property type="match status" value="2"/>
</dbReference>
<gene>
    <name evidence="9" type="ORF">HY220_04395</name>
</gene>
<dbReference type="Pfam" id="PF00140">
    <property type="entry name" value="Sigma70_r1_2"/>
    <property type="match status" value="1"/>
</dbReference>
<evidence type="ECO:0000259" key="6">
    <source>
        <dbReference type="Pfam" id="PF00140"/>
    </source>
</evidence>
<dbReference type="PANTHER" id="PTHR30603">
    <property type="entry name" value="RNA POLYMERASE SIGMA FACTOR RPO"/>
    <property type="match status" value="1"/>
</dbReference>
<dbReference type="AlphaFoldDB" id="A0A9D6LUN3"/>
<reference evidence="9" key="1">
    <citation type="submission" date="2020-07" db="EMBL/GenBank/DDBJ databases">
        <title>Huge and variable diversity of episymbiotic CPR bacteria and DPANN archaea in groundwater ecosystems.</title>
        <authorList>
            <person name="He C.Y."/>
            <person name="Keren R."/>
            <person name="Whittaker M."/>
            <person name="Farag I.F."/>
            <person name="Doudna J."/>
            <person name="Cate J.H.D."/>
            <person name="Banfield J.F."/>
        </authorList>
    </citation>
    <scope>NUCLEOTIDE SEQUENCE</scope>
    <source>
        <strain evidence="9">NC_groundwater_972_Pr1_S-0.2um_49_27</strain>
    </source>
</reference>
<keyword evidence="4" id="KW-0804">Transcription</keyword>
<organism evidence="9 10">
    <name type="scientific">Candidatus Sungiibacteriota bacterium</name>
    <dbReference type="NCBI Taxonomy" id="2750080"/>
    <lineage>
        <taxon>Bacteria</taxon>
        <taxon>Candidatus Sungiibacteriota</taxon>
    </lineage>
</organism>
<evidence type="ECO:0000256" key="3">
    <source>
        <dbReference type="ARBA" id="ARBA00023125"/>
    </source>
</evidence>
<evidence type="ECO:0000256" key="5">
    <source>
        <dbReference type="SAM" id="MobiDB-lite"/>
    </source>
</evidence>
<dbReference type="Gene3D" id="1.10.601.10">
    <property type="entry name" value="RNA Polymerase Primary Sigma Factor"/>
    <property type="match status" value="2"/>
</dbReference>
<evidence type="ECO:0000256" key="2">
    <source>
        <dbReference type="ARBA" id="ARBA00023082"/>
    </source>
</evidence>
<dbReference type="PANTHER" id="PTHR30603:SF47">
    <property type="entry name" value="RNA POLYMERASE SIGMA FACTOR SIGD, CHLOROPLASTIC"/>
    <property type="match status" value="1"/>
</dbReference>